<evidence type="ECO:0000259" key="1">
    <source>
        <dbReference type="PROSITE" id="PS50883"/>
    </source>
</evidence>
<dbReference type="EMBL" id="FMZB01000002">
    <property type="protein sequence ID" value="SDC31139.1"/>
    <property type="molecule type" value="Genomic_DNA"/>
</dbReference>
<keyword evidence="3" id="KW-1185">Reference proteome</keyword>
<dbReference type="InterPro" id="IPR050706">
    <property type="entry name" value="Cyclic-di-GMP_PDE-like"/>
</dbReference>
<dbReference type="Proteomes" id="UP000198666">
    <property type="component" value="Unassembled WGS sequence"/>
</dbReference>
<feature type="domain" description="EAL" evidence="1">
    <location>
        <begin position="1"/>
        <end position="112"/>
    </location>
</feature>
<evidence type="ECO:0000313" key="2">
    <source>
        <dbReference type="EMBL" id="SDC31139.1"/>
    </source>
</evidence>
<dbReference type="OrthoDB" id="9759607at2"/>
<dbReference type="CDD" id="cd01948">
    <property type="entry name" value="EAL"/>
    <property type="match status" value="1"/>
</dbReference>
<sequence>MQNETKINTILQKLRETGVRISMDDFGTGYRSLNYLEKLQVDILKIDQTFIQNIVKPSLPPCSRSLKVCSCIQLPKEWKLRLCCKEVQGYLFSKPCLKSISNQHILCKPADA</sequence>
<dbReference type="Gene3D" id="3.20.20.450">
    <property type="entry name" value="EAL domain"/>
    <property type="match status" value="1"/>
</dbReference>
<dbReference type="SUPFAM" id="SSF141868">
    <property type="entry name" value="EAL domain-like"/>
    <property type="match status" value="1"/>
</dbReference>
<dbReference type="InterPro" id="IPR035919">
    <property type="entry name" value="EAL_sf"/>
</dbReference>
<accession>A0A1G6KJ81</accession>
<dbReference type="STRING" id="361279.SAMN05421663_10238"/>
<dbReference type="Pfam" id="PF00563">
    <property type="entry name" value="EAL"/>
    <property type="match status" value="1"/>
</dbReference>
<dbReference type="PANTHER" id="PTHR33121:SF79">
    <property type="entry name" value="CYCLIC DI-GMP PHOSPHODIESTERASE PDED-RELATED"/>
    <property type="match status" value="1"/>
</dbReference>
<reference evidence="3" key="1">
    <citation type="submission" date="2016-10" db="EMBL/GenBank/DDBJ databases">
        <authorList>
            <person name="Varghese N."/>
            <person name="Submissions S."/>
        </authorList>
    </citation>
    <scope>NUCLEOTIDE SEQUENCE [LARGE SCALE GENOMIC DNA]</scope>
    <source>
        <strain evidence="3">DSM 21620</strain>
    </source>
</reference>
<dbReference type="PANTHER" id="PTHR33121">
    <property type="entry name" value="CYCLIC DI-GMP PHOSPHODIESTERASE PDEF"/>
    <property type="match status" value="1"/>
</dbReference>
<gene>
    <name evidence="2" type="ORF">SAMN05421663_10238</name>
</gene>
<name>A0A1G6KJ81_9BACI</name>
<dbReference type="PROSITE" id="PS50883">
    <property type="entry name" value="EAL"/>
    <property type="match status" value="1"/>
</dbReference>
<evidence type="ECO:0000313" key="3">
    <source>
        <dbReference type="Proteomes" id="UP000198666"/>
    </source>
</evidence>
<organism evidence="2 3">
    <name type="scientific">Terribacillus halophilus</name>
    <dbReference type="NCBI Taxonomy" id="361279"/>
    <lineage>
        <taxon>Bacteria</taxon>
        <taxon>Bacillati</taxon>
        <taxon>Bacillota</taxon>
        <taxon>Bacilli</taxon>
        <taxon>Bacillales</taxon>
        <taxon>Bacillaceae</taxon>
        <taxon>Terribacillus</taxon>
    </lineage>
</organism>
<proteinExistence type="predicted"/>
<dbReference type="AlphaFoldDB" id="A0A1G6KJ81"/>
<protein>
    <submittedName>
        <fullName evidence="2">EAL domain-containing protein</fullName>
    </submittedName>
</protein>
<dbReference type="GO" id="GO:0071111">
    <property type="term" value="F:cyclic-guanylate-specific phosphodiesterase activity"/>
    <property type="evidence" value="ECO:0007669"/>
    <property type="project" value="InterPro"/>
</dbReference>
<dbReference type="InterPro" id="IPR001633">
    <property type="entry name" value="EAL_dom"/>
</dbReference>